<organism evidence="1">
    <name type="scientific">Lotharella vacuolata</name>
    <dbReference type="NCBI Taxonomy" id="74820"/>
    <lineage>
        <taxon>Eukaryota</taxon>
        <taxon>Sar</taxon>
        <taxon>Rhizaria</taxon>
        <taxon>Cercozoa</taxon>
        <taxon>Chlorarachniophyceae</taxon>
        <taxon>Lotharella</taxon>
    </lineage>
</organism>
<proteinExistence type="predicted"/>
<accession>A0A0H5BHL7</accession>
<keyword evidence="1" id="KW-0542">Nucleomorph</keyword>
<sequence length="336" mass="39935">MIVQSRNCIYNYNPIIYNCCKKYIYIKNINLKKKTIYKKYKNFIKIKKPYFYIFKTKNFTLSFTKDLIVRNGFVYMLLENIVFLNYMINKCHFQTFVNFIQLKKDIMQVSNKSNKKNGAILFIIGIIKVVLKPYKPTLYDYAFKMMFIILFFPKNKKMFSKINLKILKLHPPYLNLECLLFLQNITEMGAIFRKKNIKILTVNNMLYITPLFNGFIGALKDDTLYLIGSIFSIKNPNLAKFITSLKNILKKNRNSNDIGFEKIKIISQIIPDNSYFLSNYFIINDALEIILINEVNQRNILSKTNIRLLSTIQFLIEEELIPKVYTYRYTPIPYFN</sequence>
<name>A0A0H5BHL7_9EUKA</name>
<dbReference type="EMBL" id="AB996599">
    <property type="protein sequence ID" value="BAS01512.1"/>
    <property type="molecule type" value="Genomic_DNA"/>
</dbReference>
<evidence type="ECO:0000313" key="1">
    <source>
        <dbReference type="EMBL" id="BAS01633.1"/>
    </source>
</evidence>
<protein>
    <submittedName>
        <fullName evidence="1">Uncharacterized protein</fullName>
    </submittedName>
</protein>
<geneLocation type="nucleomorph" evidence="1"/>
<dbReference type="EMBL" id="AB996601">
    <property type="protein sequence ID" value="BAS01633.1"/>
    <property type="molecule type" value="Genomic_DNA"/>
</dbReference>
<dbReference type="AlphaFoldDB" id="A0A0H5BHL7"/>
<reference evidence="1" key="1">
    <citation type="journal article" date="2015" name="Genome Biol. Evol.">
        <title>Nucleomorph Genome Sequences of Two Chlorarachniophytes, Amorphochlora amoebiformis and Lotharella vacuolata.</title>
        <authorList>
            <person name="Suzuki S."/>
            <person name="Shirato S."/>
            <person name="Hirakawa Y."/>
            <person name="Ishida K."/>
        </authorList>
    </citation>
    <scope>NUCLEOTIDE SEQUENCE</scope>
    <source>
        <strain evidence="1">CCMP240</strain>
    </source>
</reference>